<proteinExistence type="predicted"/>
<protein>
    <submittedName>
        <fullName evidence="1">Uncharacterized protein</fullName>
    </submittedName>
</protein>
<dbReference type="EMBL" id="KU521356">
    <property type="protein sequence ID" value="ANM44843.1"/>
    <property type="molecule type" value="Genomic_DNA"/>
</dbReference>
<organism evidence="1 2">
    <name type="scientific">Pseudomonas phage KTN4</name>
    <dbReference type="NCBI Taxonomy" id="1862701"/>
    <lineage>
        <taxon>Viruses</taxon>
        <taxon>Duplodnaviria</taxon>
        <taxon>Heunggongvirae</taxon>
        <taxon>Uroviricota</taxon>
        <taxon>Caudoviricetes</taxon>
        <taxon>Chimalliviridae</taxon>
        <taxon>Phikzvirus</taxon>
        <taxon>Phikzvirus phiKZ</taxon>
    </lineage>
</organism>
<name>A0A192Y521_9CAUD</name>
<evidence type="ECO:0000313" key="1">
    <source>
        <dbReference type="EMBL" id="ANM44843.1"/>
    </source>
</evidence>
<gene>
    <name evidence="1" type="ORF">KTN4_085</name>
</gene>
<sequence length="185" mass="20855">MTSEVEQNESEAMNSMLLKRIHMLEVTVRNLTKHAKVIDESFQQLVKVKAEETATFNIRVSRVLADILCNMGESIRREVDDAMRAINGDTKPVFSLVEVDGVNQKEHMDSVIVRKGGDKGYMFATVGTPNKFTTENCDALIDYLNSNPQLMENKEEARFNIITTLTKQQIEQVMGKEDGNSGTEH</sequence>
<dbReference type="Proteomes" id="UP000224336">
    <property type="component" value="Segment"/>
</dbReference>
<evidence type="ECO:0000313" key="2">
    <source>
        <dbReference type="Proteomes" id="UP000224336"/>
    </source>
</evidence>
<reference evidence="1 2" key="1">
    <citation type="journal article" date="2016" name="Sci. Rep.">
        <title>A proposed integrated approach for the preclinical evaluation of phage therapy in Pseudomonas infections.</title>
        <authorList>
            <person name="Danis-Wlodarczyk K."/>
            <person name="Vandenheuvel D."/>
            <person name="Jang H.B."/>
            <person name="Briers Y."/>
            <person name="Olszak T."/>
            <person name="Arabski M."/>
            <person name="Wasik S."/>
            <person name="Drabik M."/>
            <person name="Higgins G."/>
            <person name="Tyrrell J."/>
            <person name="Harvey B.J."/>
            <person name="Noben J.P."/>
            <person name="Lavigne R."/>
            <person name="Drulis-Kawa Z."/>
        </authorList>
    </citation>
    <scope>NUCLEOTIDE SEQUENCE [LARGE SCALE GENOMIC DNA]</scope>
</reference>
<accession>A0A192Y521</accession>